<accession>A0A0B4Q616</accession>
<gene>
    <name evidence="1" type="primary">ORF35</name>
</gene>
<name>A0A0B4Q616_9GAMA</name>
<dbReference type="OrthoDB" id="21152at10239"/>
<organism evidence="1 2">
    <name type="scientific">Equid gammaherpesvirus 5</name>
    <dbReference type="NCBI Taxonomy" id="10371"/>
    <lineage>
        <taxon>Viruses</taxon>
        <taxon>Duplodnaviria</taxon>
        <taxon>Heunggongvirae</taxon>
        <taxon>Peploviricota</taxon>
        <taxon>Herviviricetes</taxon>
        <taxon>Herpesvirales</taxon>
        <taxon>Orthoherpesviridae</taxon>
        <taxon>Gammaherpesvirinae</taxon>
        <taxon>Percavirus</taxon>
        <taxon>Percavirus equidgamma5</taxon>
    </lineage>
</organism>
<dbReference type="Proteomes" id="UP000124452">
    <property type="component" value="Segment"/>
</dbReference>
<dbReference type="Pfam" id="PF05852">
    <property type="entry name" value="DUF848"/>
    <property type="match status" value="1"/>
</dbReference>
<dbReference type="EMBL" id="KM924295">
    <property type="protein sequence ID" value="AIU39560.1"/>
    <property type="molecule type" value="Genomic_DNA"/>
</dbReference>
<dbReference type="InterPro" id="IPR008566">
    <property type="entry name" value="DUF848"/>
</dbReference>
<dbReference type="GeneID" id="23104172"/>
<dbReference type="KEGG" id="vg:23104172"/>
<evidence type="ECO:0000313" key="1">
    <source>
        <dbReference type="EMBL" id="AIU39560.1"/>
    </source>
</evidence>
<evidence type="ECO:0000313" key="2">
    <source>
        <dbReference type="Proteomes" id="UP000124452"/>
    </source>
</evidence>
<reference evidence="1 2" key="1">
    <citation type="journal article" date="2015" name="Genome Announc.">
        <title>Genome sequences of equid herpesviruses 2 and 5.</title>
        <authorList>
            <person name="Wilkie G.S."/>
            <person name="Kerr K."/>
            <person name="Stewart J.P."/>
            <person name="Studdert M.J."/>
            <person name="Davison A.J."/>
        </authorList>
    </citation>
    <scope>NUCLEOTIDE SEQUENCE [LARGE SCALE GENOMIC DNA]</scope>
    <source>
        <strain evidence="1">2-141/67</strain>
    </source>
</reference>
<keyword evidence="2" id="KW-1185">Reference proteome</keyword>
<proteinExistence type="predicted"/>
<protein>
    <submittedName>
        <fullName evidence="1">Tegument protein UL14</fullName>
    </submittedName>
</protein>
<dbReference type="RefSeq" id="YP_009118425.1">
    <property type="nucleotide sequence ID" value="NC_026421.1"/>
</dbReference>
<sequence>MATASGKDQQRDLIARGLEAEVNKRTSVSLFDRFGPASPIFKKQYGDTRLSVKTFNSCSQRERVRASLEFVQQTLECKVQERRLLKRLDRRVVAEAEKLCEAVTELREDFEFDLENLEGAQDDAGAGNAVYDDVADTITEWRAETLPSVPAETTL</sequence>